<dbReference type="PANTHER" id="PTHR19446">
    <property type="entry name" value="REVERSE TRANSCRIPTASES"/>
    <property type="match status" value="1"/>
</dbReference>
<name>A0A4Y2K0R8_ARAVE</name>
<sequence>MSLPVCGKNWLVGCVVFSGTRAIFDYAAREELDYRLDDSFLSCRAHLLKHNKISAHQYGFTPARSAPQAIIQLKDWIAIARSQKKHRAITSLDVKSAFSRVWRPLVLHNLKRMACPRNLFNMTASFLGGRSISFKYGGTVSTKEYSIGCSQGSNSGPLYWLLIVNDALEMDFGEDVQILAYADDIYLFVAATRKQNVKKYAESALQKLQDWNVSAKNSSHTRKRNLFHLAKTEGINTPRTVPVMEKPLNLPDGLKFLELFCMTI</sequence>
<dbReference type="Proteomes" id="UP000499080">
    <property type="component" value="Unassembled WGS sequence"/>
</dbReference>
<organism evidence="2 3">
    <name type="scientific">Araneus ventricosus</name>
    <name type="common">Orbweaver spider</name>
    <name type="synonym">Epeira ventricosa</name>
    <dbReference type="NCBI Taxonomy" id="182803"/>
    <lineage>
        <taxon>Eukaryota</taxon>
        <taxon>Metazoa</taxon>
        <taxon>Ecdysozoa</taxon>
        <taxon>Arthropoda</taxon>
        <taxon>Chelicerata</taxon>
        <taxon>Arachnida</taxon>
        <taxon>Araneae</taxon>
        <taxon>Araneomorphae</taxon>
        <taxon>Entelegynae</taxon>
        <taxon>Araneoidea</taxon>
        <taxon>Araneidae</taxon>
        <taxon>Araneus</taxon>
    </lineage>
</organism>
<accession>A0A4Y2K0R8</accession>
<dbReference type="InterPro" id="IPR043502">
    <property type="entry name" value="DNA/RNA_pol_sf"/>
</dbReference>
<dbReference type="PROSITE" id="PS50878">
    <property type="entry name" value="RT_POL"/>
    <property type="match status" value="1"/>
</dbReference>
<proteinExistence type="predicted"/>
<reference evidence="2 3" key="1">
    <citation type="journal article" date="2019" name="Sci. Rep.">
        <title>Orb-weaving spider Araneus ventricosus genome elucidates the spidroin gene catalogue.</title>
        <authorList>
            <person name="Kono N."/>
            <person name="Nakamura H."/>
            <person name="Ohtoshi R."/>
            <person name="Moran D.A.P."/>
            <person name="Shinohara A."/>
            <person name="Yoshida Y."/>
            <person name="Fujiwara M."/>
            <person name="Mori M."/>
            <person name="Tomita M."/>
            <person name="Arakawa K."/>
        </authorList>
    </citation>
    <scope>NUCLEOTIDE SEQUENCE [LARGE SCALE GENOMIC DNA]</scope>
</reference>
<comment type="caution">
    <text evidence="2">The sequence shown here is derived from an EMBL/GenBank/DDBJ whole genome shotgun (WGS) entry which is preliminary data.</text>
</comment>
<keyword evidence="3" id="KW-1185">Reference proteome</keyword>
<dbReference type="EMBL" id="BGPR01004113">
    <property type="protein sequence ID" value="GBM96071.1"/>
    <property type="molecule type" value="Genomic_DNA"/>
</dbReference>
<dbReference type="Pfam" id="PF00078">
    <property type="entry name" value="RVT_1"/>
    <property type="match status" value="1"/>
</dbReference>
<dbReference type="Gene3D" id="3.30.70.270">
    <property type="match status" value="1"/>
</dbReference>
<gene>
    <name evidence="2" type="ORF">AVEN_111461_1</name>
</gene>
<evidence type="ECO:0000313" key="2">
    <source>
        <dbReference type="EMBL" id="GBM96071.1"/>
    </source>
</evidence>
<dbReference type="OrthoDB" id="6437707at2759"/>
<dbReference type="InterPro" id="IPR000477">
    <property type="entry name" value="RT_dom"/>
</dbReference>
<evidence type="ECO:0000313" key="3">
    <source>
        <dbReference type="Proteomes" id="UP000499080"/>
    </source>
</evidence>
<evidence type="ECO:0000259" key="1">
    <source>
        <dbReference type="PROSITE" id="PS50878"/>
    </source>
</evidence>
<dbReference type="GO" id="GO:0071897">
    <property type="term" value="P:DNA biosynthetic process"/>
    <property type="evidence" value="ECO:0007669"/>
    <property type="project" value="UniProtKB-ARBA"/>
</dbReference>
<protein>
    <recommendedName>
        <fullName evidence="1">Reverse transcriptase domain-containing protein</fullName>
    </recommendedName>
</protein>
<dbReference type="InterPro" id="IPR043128">
    <property type="entry name" value="Rev_trsase/Diguanyl_cyclase"/>
</dbReference>
<feature type="domain" description="Reverse transcriptase" evidence="1">
    <location>
        <begin position="1"/>
        <end position="237"/>
    </location>
</feature>
<dbReference type="AlphaFoldDB" id="A0A4Y2K0R8"/>
<dbReference type="SUPFAM" id="SSF56672">
    <property type="entry name" value="DNA/RNA polymerases"/>
    <property type="match status" value="1"/>
</dbReference>